<feature type="coiled-coil region" evidence="1">
    <location>
        <begin position="381"/>
        <end position="408"/>
    </location>
</feature>
<reference evidence="3 4" key="1">
    <citation type="submission" date="2018-07" db="EMBL/GenBank/DDBJ databases">
        <title>Complete genome sequence of Spiroplasma alleghenense PLHS-1 (ATCC 51752).</title>
        <authorList>
            <person name="Chou L."/>
            <person name="Lee T.-Y."/>
            <person name="Tsai Y.-M."/>
            <person name="Kuo C.-H."/>
        </authorList>
    </citation>
    <scope>NUCLEOTIDE SEQUENCE [LARGE SCALE GENOMIC DNA]</scope>
    <source>
        <strain evidence="3 4">PLHS-1</strain>
    </source>
</reference>
<evidence type="ECO:0000313" key="4">
    <source>
        <dbReference type="Proteomes" id="UP000254792"/>
    </source>
</evidence>
<sequence>MPKGQKEEANFLNLGAEKKFSQESLNWIYEEKLENDVNFQKLIKLYDRIVNLEENDPRKAKLVEMWESEINKLFEKEMSKKTVSKNSKKEESPNRNKSNIDGWKERLNIKQRSSSPDSLREQLMKKLNSSDLLSGRDTREDILIRAGLPENPKEVKLDYVAKGKNPIETGINDIDNILDDIDQTSEIAIPDSILKNDIIEARDYSSAIGFTVDLDENNIAGGDSSFNFDGETVDYDDLEFQQRTVDLNKNNDVTQNFDASKTLTNELDLTNAIDINYETMEMPDTGGSIFNKILDPELKELQEKQKEVDLERRDEEYSKINPDKRNIIDKADFSFFDREDVMNKYGISVGEKEDNVSKPFHEIRPIGSYGMIYDVSKQPSMQNLINEYKKENEVVDEMNDKIEFLRDLQNERKHRVNLMHVERNNSFIVARSNRLREKREARRLKEQEVINLKALERQERLRRLQERQKLIQLMKERQMKRSEEKRVSSILQMERERRLAKNNKYREEIAAIDAQIRFEQESIKNAELKLKTYFTKNSDAKLFDDSMKIAREFSKFAVSEEKISALQKFEDEKRQKRIERLSKKFVKNKK</sequence>
<feature type="coiled-coil region" evidence="1">
    <location>
        <begin position="502"/>
        <end position="529"/>
    </location>
</feature>
<protein>
    <submittedName>
        <fullName evidence="3">Uncharacterized protein</fullName>
    </submittedName>
</protein>
<gene>
    <name evidence="3" type="ORF">SALLE_v1c04130</name>
</gene>
<keyword evidence="4" id="KW-1185">Reference proteome</keyword>
<dbReference type="OrthoDB" id="387320at2"/>
<evidence type="ECO:0000313" key="3">
    <source>
        <dbReference type="EMBL" id="AXK51087.1"/>
    </source>
</evidence>
<feature type="region of interest" description="Disordered" evidence="2">
    <location>
        <begin position="79"/>
        <end position="106"/>
    </location>
</feature>
<evidence type="ECO:0000256" key="1">
    <source>
        <dbReference type="SAM" id="Coils"/>
    </source>
</evidence>
<organism evidence="3 4">
    <name type="scientific">Spiroplasma alleghenense</name>
    <dbReference type="NCBI Taxonomy" id="216931"/>
    <lineage>
        <taxon>Bacteria</taxon>
        <taxon>Bacillati</taxon>
        <taxon>Mycoplasmatota</taxon>
        <taxon>Mollicutes</taxon>
        <taxon>Entomoplasmatales</taxon>
        <taxon>Spiroplasmataceae</taxon>
        <taxon>Spiroplasma</taxon>
    </lineage>
</organism>
<dbReference type="KEGG" id="salx:SALLE_v1c04130"/>
<name>A0A345Z3A8_9MOLU</name>
<dbReference type="Proteomes" id="UP000254792">
    <property type="component" value="Chromosome"/>
</dbReference>
<proteinExistence type="predicted"/>
<dbReference type="AlphaFoldDB" id="A0A345Z3A8"/>
<evidence type="ECO:0000256" key="2">
    <source>
        <dbReference type="SAM" id="MobiDB-lite"/>
    </source>
</evidence>
<keyword evidence="1" id="KW-0175">Coiled coil</keyword>
<dbReference type="EMBL" id="CP031376">
    <property type="protein sequence ID" value="AXK51087.1"/>
    <property type="molecule type" value="Genomic_DNA"/>
</dbReference>
<accession>A0A345Z3A8</accession>
<dbReference type="RefSeq" id="WP_115557998.1">
    <property type="nucleotide sequence ID" value="NZ_CP031376.1"/>
</dbReference>